<evidence type="ECO:0000256" key="2">
    <source>
        <dbReference type="ARBA" id="ARBA00022958"/>
    </source>
</evidence>
<keyword evidence="1" id="KW-0813">Transport</keyword>
<dbReference type="EMBL" id="CAFAAI010000140">
    <property type="protein sequence ID" value="CAB4798698.1"/>
    <property type="molecule type" value="Genomic_DNA"/>
</dbReference>
<name>A0A6J6XU45_9ZZZZ</name>
<dbReference type="InterPro" id="IPR006036">
    <property type="entry name" value="K_uptake_TrkA"/>
</dbReference>
<dbReference type="PANTHER" id="PTHR43833:SF8">
    <property type="entry name" value="TRK SYSTEM POTASSIUM UPTAKE PROTEIN TRKA"/>
    <property type="match status" value="1"/>
</dbReference>
<dbReference type="PROSITE" id="PS51201">
    <property type="entry name" value="RCK_N"/>
    <property type="match status" value="1"/>
</dbReference>
<dbReference type="Pfam" id="PF02254">
    <property type="entry name" value="TrkA_N"/>
    <property type="match status" value="1"/>
</dbReference>
<sequence length="221" mass="23322">MHVVIVGCGRVGSALARDLIDGGHSVAIIDRKAEAFTRLGADFAGQTIIGIGFDREVLIAAGIERAEAVAAVTSGDNSNILVARVARENFGIERVVARIYDPQRAAVYQRLGISTVATVSWTTERVLRRVLPAETAVEWVDASAQVSLVERPIVGALAGRKYSDIEESATVRIVAVSRLGSAMLLTPGLVAQEGDLAYFAIASKDVDGLHDLLAAPASHGH</sequence>
<dbReference type="InterPro" id="IPR050721">
    <property type="entry name" value="Trk_Ktr_HKT_K-transport"/>
</dbReference>
<evidence type="ECO:0000259" key="3">
    <source>
        <dbReference type="PROSITE" id="PS51201"/>
    </source>
</evidence>
<dbReference type="PRINTS" id="PR00335">
    <property type="entry name" value="KUPTAKETRKA"/>
</dbReference>
<organism evidence="4">
    <name type="scientific">freshwater metagenome</name>
    <dbReference type="NCBI Taxonomy" id="449393"/>
    <lineage>
        <taxon>unclassified sequences</taxon>
        <taxon>metagenomes</taxon>
        <taxon>ecological metagenomes</taxon>
    </lineage>
</organism>
<keyword evidence="2" id="KW-0630">Potassium</keyword>
<dbReference type="GO" id="GO:0015079">
    <property type="term" value="F:potassium ion transmembrane transporter activity"/>
    <property type="evidence" value="ECO:0007669"/>
    <property type="project" value="InterPro"/>
</dbReference>
<feature type="domain" description="RCK N-terminal" evidence="3">
    <location>
        <begin position="1"/>
        <end position="118"/>
    </location>
</feature>
<protein>
    <submittedName>
        <fullName evidence="4">Unannotated protein</fullName>
    </submittedName>
</protein>
<dbReference type="Gene3D" id="3.40.50.720">
    <property type="entry name" value="NAD(P)-binding Rossmann-like Domain"/>
    <property type="match status" value="1"/>
</dbReference>
<dbReference type="AlphaFoldDB" id="A0A6J6XU45"/>
<keyword evidence="1" id="KW-0406">Ion transport</keyword>
<dbReference type="SUPFAM" id="SSF51735">
    <property type="entry name" value="NAD(P)-binding Rossmann-fold domains"/>
    <property type="match status" value="1"/>
</dbReference>
<evidence type="ECO:0000256" key="1">
    <source>
        <dbReference type="ARBA" id="ARBA00022538"/>
    </source>
</evidence>
<reference evidence="4" key="1">
    <citation type="submission" date="2020-05" db="EMBL/GenBank/DDBJ databases">
        <authorList>
            <person name="Chiriac C."/>
            <person name="Salcher M."/>
            <person name="Ghai R."/>
            <person name="Kavagutti S V."/>
        </authorList>
    </citation>
    <scope>NUCLEOTIDE SEQUENCE</scope>
</reference>
<accession>A0A6J6XU45</accession>
<evidence type="ECO:0000313" key="4">
    <source>
        <dbReference type="EMBL" id="CAB4798698.1"/>
    </source>
</evidence>
<dbReference type="InterPro" id="IPR036291">
    <property type="entry name" value="NAD(P)-bd_dom_sf"/>
</dbReference>
<dbReference type="GO" id="GO:0005886">
    <property type="term" value="C:plasma membrane"/>
    <property type="evidence" value="ECO:0007669"/>
    <property type="project" value="InterPro"/>
</dbReference>
<proteinExistence type="predicted"/>
<gene>
    <name evidence="4" type="ORF">UFOPK2992_00894</name>
</gene>
<keyword evidence="1" id="KW-0633">Potassium transport</keyword>
<dbReference type="PANTHER" id="PTHR43833">
    <property type="entry name" value="POTASSIUM CHANNEL PROTEIN 2-RELATED-RELATED"/>
    <property type="match status" value="1"/>
</dbReference>
<dbReference type="InterPro" id="IPR003148">
    <property type="entry name" value="RCK_N"/>
</dbReference>